<organism evidence="1 2">
    <name type="scientific">Cajanus cajan</name>
    <name type="common">Pigeon pea</name>
    <name type="synonym">Cajanus indicus</name>
    <dbReference type="NCBI Taxonomy" id="3821"/>
    <lineage>
        <taxon>Eukaryota</taxon>
        <taxon>Viridiplantae</taxon>
        <taxon>Streptophyta</taxon>
        <taxon>Embryophyta</taxon>
        <taxon>Tracheophyta</taxon>
        <taxon>Spermatophyta</taxon>
        <taxon>Magnoliopsida</taxon>
        <taxon>eudicotyledons</taxon>
        <taxon>Gunneridae</taxon>
        <taxon>Pentapetalae</taxon>
        <taxon>rosids</taxon>
        <taxon>fabids</taxon>
        <taxon>Fabales</taxon>
        <taxon>Fabaceae</taxon>
        <taxon>Papilionoideae</taxon>
        <taxon>50 kb inversion clade</taxon>
        <taxon>NPAAA clade</taxon>
        <taxon>indigoferoid/millettioid clade</taxon>
        <taxon>Phaseoleae</taxon>
        <taxon>Cajanus</taxon>
    </lineage>
</organism>
<evidence type="ECO:0000313" key="1">
    <source>
        <dbReference type="EMBL" id="KYP42284.1"/>
    </source>
</evidence>
<evidence type="ECO:0000313" key="2">
    <source>
        <dbReference type="Proteomes" id="UP000075243"/>
    </source>
</evidence>
<evidence type="ECO:0008006" key="3">
    <source>
        <dbReference type="Google" id="ProtNLM"/>
    </source>
</evidence>
<name>A0A151RI53_CAJCA</name>
<proteinExistence type="predicted"/>
<sequence>VRKLLQKEDIHLLCLQETKKKVIIEEYCRKLWGSKACAWNSVLAMNAGGGLLCVWNTQKISKLAIKNESIWAQKARVNWLKEGDLSTKFFHLTVKWKKKKECYQGLTY</sequence>
<dbReference type="Gramene" id="C.cajan_32751.t">
    <property type="protein sequence ID" value="C.cajan_32751.t"/>
    <property type="gene ID" value="C.cajan_32751"/>
</dbReference>
<protein>
    <recommendedName>
        <fullName evidence="3">Endonuclease/exonuclease/phosphatase domain-containing protein</fullName>
    </recommendedName>
</protein>
<keyword evidence="2" id="KW-1185">Reference proteome</keyword>
<feature type="non-terminal residue" evidence="1">
    <location>
        <position position="1"/>
    </location>
</feature>
<reference evidence="1" key="1">
    <citation type="journal article" date="2012" name="Nat. Biotechnol.">
        <title>Draft genome sequence of pigeonpea (Cajanus cajan), an orphan legume crop of resource-poor farmers.</title>
        <authorList>
            <person name="Varshney R.K."/>
            <person name="Chen W."/>
            <person name="Li Y."/>
            <person name="Bharti A.K."/>
            <person name="Saxena R.K."/>
            <person name="Schlueter J.A."/>
            <person name="Donoghue M.T."/>
            <person name="Azam S."/>
            <person name="Fan G."/>
            <person name="Whaley A.M."/>
            <person name="Farmer A.D."/>
            <person name="Sheridan J."/>
            <person name="Iwata A."/>
            <person name="Tuteja R."/>
            <person name="Penmetsa R.V."/>
            <person name="Wu W."/>
            <person name="Upadhyaya H.D."/>
            <person name="Yang S.P."/>
            <person name="Shah T."/>
            <person name="Saxena K.B."/>
            <person name="Michael T."/>
            <person name="McCombie W.R."/>
            <person name="Yang B."/>
            <person name="Zhang G."/>
            <person name="Yang H."/>
            <person name="Wang J."/>
            <person name="Spillane C."/>
            <person name="Cook D.R."/>
            <person name="May G.D."/>
            <person name="Xu X."/>
            <person name="Jackson S.A."/>
        </authorList>
    </citation>
    <scope>NUCLEOTIDE SEQUENCE [LARGE SCALE GENOMIC DNA]</scope>
</reference>
<dbReference type="EMBL" id="KQ483724">
    <property type="protein sequence ID" value="KYP42284.1"/>
    <property type="molecule type" value="Genomic_DNA"/>
</dbReference>
<gene>
    <name evidence="1" type="ORF">KK1_036326</name>
</gene>
<dbReference type="AlphaFoldDB" id="A0A151RI53"/>
<dbReference type="Proteomes" id="UP000075243">
    <property type="component" value="Unassembled WGS sequence"/>
</dbReference>
<accession>A0A151RI53</accession>